<keyword evidence="1 2" id="KW-0732">Signal</keyword>
<protein>
    <submittedName>
        <fullName evidence="5">TcfC E-set like domain-containing protein</fullName>
    </submittedName>
</protein>
<dbReference type="Pfam" id="PF15976">
    <property type="entry name" value="CooC_C"/>
    <property type="match status" value="1"/>
</dbReference>
<evidence type="ECO:0000313" key="5">
    <source>
        <dbReference type="EMBL" id="NVP01339.1"/>
    </source>
</evidence>
<evidence type="ECO:0000259" key="4">
    <source>
        <dbReference type="Pfam" id="PF16967"/>
    </source>
</evidence>
<comment type="caution">
    <text evidence="5">The sequence shown here is derived from an EMBL/GenBank/DDBJ whole genome shotgun (WGS) entry which is preliminary data.</text>
</comment>
<proteinExistence type="predicted"/>
<dbReference type="Pfam" id="PF16967">
    <property type="entry name" value="TcfC"/>
    <property type="match status" value="1"/>
</dbReference>
<evidence type="ECO:0000259" key="3">
    <source>
        <dbReference type="Pfam" id="PF15976"/>
    </source>
</evidence>
<evidence type="ECO:0000313" key="6">
    <source>
        <dbReference type="Proteomes" id="UP000533429"/>
    </source>
</evidence>
<dbReference type="AlphaFoldDB" id="A0A850R1D8"/>
<dbReference type="Proteomes" id="UP000533429">
    <property type="component" value="Unassembled WGS sequence"/>
</dbReference>
<gene>
    <name evidence="5" type="ORF">HWA77_14075</name>
</gene>
<feature type="signal peptide" evidence="2">
    <location>
        <begin position="1"/>
        <end position="26"/>
    </location>
</feature>
<accession>A0A850R1D8</accession>
<evidence type="ECO:0000256" key="1">
    <source>
        <dbReference type="ARBA" id="ARBA00022729"/>
    </source>
</evidence>
<dbReference type="InterPro" id="IPR031917">
    <property type="entry name" value="Pilus_assem_C"/>
</dbReference>
<reference evidence="5 6" key="1">
    <citation type="submission" date="2020-06" db="EMBL/GenBank/DDBJ databases">
        <title>Photobacterium damselae subsp. damselae comparative genomics.</title>
        <authorList>
            <person name="Osorio C.R."/>
        </authorList>
    </citation>
    <scope>NUCLEOTIDE SEQUENCE [LARGE SCALE GENOMIC DNA]</scope>
    <source>
        <strain evidence="5 6">TW250/03</strain>
    </source>
</reference>
<feature type="chain" id="PRO_5032938900" evidence="2">
    <location>
        <begin position="27"/>
        <end position="818"/>
    </location>
</feature>
<dbReference type="EMBL" id="JABXOR010000882">
    <property type="protein sequence ID" value="NVP01339.1"/>
    <property type="molecule type" value="Genomic_DNA"/>
</dbReference>
<feature type="domain" description="Pilus assembly protein C-terminal" evidence="3">
    <location>
        <begin position="716"/>
        <end position="810"/>
    </location>
</feature>
<dbReference type="InterPro" id="IPR032636">
    <property type="entry name" value="Pilus_assem_E-set-like_dom"/>
</dbReference>
<feature type="domain" description="Pilus assembly protein E-set like" evidence="4">
    <location>
        <begin position="276"/>
        <end position="342"/>
    </location>
</feature>
<organism evidence="5 6">
    <name type="scientific">Photobacterium damselae subsp. damselae</name>
    <name type="common">Listonella damsela</name>
    <dbReference type="NCBI Taxonomy" id="85581"/>
    <lineage>
        <taxon>Bacteria</taxon>
        <taxon>Pseudomonadati</taxon>
        <taxon>Pseudomonadota</taxon>
        <taxon>Gammaproteobacteria</taxon>
        <taxon>Vibrionales</taxon>
        <taxon>Vibrionaceae</taxon>
        <taxon>Photobacterium</taxon>
    </lineage>
</organism>
<evidence type="ECO:0000256" key="2">
    <source>
        <dbReference type="SAM" id="SignalP"/>
    </source>
</evidence>
<sequence length="818" mass="91386">MNQVFKKSSFYIVAGIIITSSNTVLAKTMNNGDISSVNIPKVFKDLLSDGMPLIAKVKYNGNNDSHLDGIIRANIYLKHDKLILSYIDVNNKTLFTDDFNKKIESLKNIPFNKNGKIKIDNNAHLSIDITEMDLSLYISQSDFAKNAEKRELGLNNSSVESLTSMLSYDFGISNSWGKGENYNNNYLNLNSISGYGEHHIIVEGSLFAIGTSQQSEDLRRVLYEKDHDGRRFAFGILSGWDLQSLGQVNALNSKRIWGMSYGNKSNSTHIDESKSYTPIFVFLPSQGEVRVYKENKLISIQNFGLGNHEVDTTSFPSGSYNVRVDVVVNGKTVSSNIQKVSKLSYSNGFSKEASWQIWGGFMEPYGYYYDDKQVVDDPTYLIGISNSLSFENNYITSSLYSFDSNFLSEVQIDSRITDWLDISNQLMLASDGSWKTVNSATVSIFKYGTIWGNIEKSEYGKKINEYDTDSYGYGGTINLNSIYDKLGTLTYSRQIDNYFDYDYLTLSYYQHLYSGPYGSLSLNIDYYKNTSQYSKSENKSISFEYTIPLGSKFSAGMSKDATGSLAADLSYDDRDINQYISALGVDISSQIEDEHDVYLSSYVNYQTDILDGSVNMSRSVDGNYSMNLSGNGSVSLRSDGVNVSGGNNGDAGIVIRTNLDSDKSIEANIDGNHYVISGKETLIPLDGYKEYNIELNNNDKIKDSFEIVDKKRSFTLYPGNIYTFDASESIREMVTVFGILKDKNGQRLKNVKAYNHIGSTTTDNEGNFVIDVNKNIPIMSSYNADGDSCEAELELKDSSGAVWIGETICKEKVSYASN</sequence>
<name>A0A850R1D8_PHODD</name>